<dbReference type="Proteomes" id="UP000815325">
    <property type="component" value="Unassembled WGS sequence"/>
</dbReference>
<reference evidence="1" key="1">
    <citation type="submission" date="2017-08" db="EMBL/GenBank/DDBJ databases">
        <authorList>
            <person name="Polle J.E."/>
            <person name="Barry K."/>
            <person name="Cushman J."/>
            <person name="Schmutz J."/>
            <person name="Tran D."/>
            <person name="Hathwaick L.T."/>
            <person name="Yim W.C."/>
            <person name="Jenkins J."/>
            <person name="Mckie-Krisberg Z.M."/>
            <person name="Prochnik S."/>
            <person name="Lindquist E."/>
            <person name="Dockter R.B."/>
            <person name="Adam C."/>
            <person name="Molina H."/>
            <person name="Bunkerborg J."/>
            <person name="Jin E."/>
            <person name="Buchheim M."/>
            <person name="Magnuson J."/>
        </authorList>
    </citation>
    <scope>NUCLEOTIDE SEQUENCE</scope>
    <source>
        <strain evidence="1">CCAP 19/18</strain>
    </source>
</reference>
<evidence type="ECO:0000313" key="2">
    <source>
        <dbReference type="Proteomes" id="UP000815325"/>
    </source>
</evidence>
<protein>
    <submittedName>
        <fullName evidence="1">Uncharacterized protein</fullName>
    </submittedName>
</protein>
<gene>
    <name evidence="1" type="ORF">DUNSADRAFT_359</name>
</gene>
<name>A0ABQ7FZ28_DUNSA</name>
<proteinExistence type="predicted"/>
<evidence type="ECO:0000313" key="1">
    <source>
        <dbReference type="EMBL" id="KAF5827608.1"/>
    </source>
</evidence>
<sequence length="94" mass="10568">MFQTKVISSSFLRIGQHFLGPFKGRQWKACLPCSAWPSQLLIVMYSLTSSCLFSCQTSCNCSLSNFDVFASYLLSEMYFISMLHMSSTPACLIV</sequence>
<accession>A0ABQ7FZ28</accession>
<dbReference type="EMBL" id="MU070463">
    <property type="protein sequence ID" value="KAF5827608.1"/>
    <property type="molecule type" value="Genomic_DNA"/>
</dbReference>
<comment type="caution">
    <text evidence="1">The sequence shown here is derived from an EMBL/GenBank/DDBJ whole genome shotgun (WGS) entry which is preliminary data.</text>
</comment>
<organism evidence="1 2">
    <name type="scientific">Dunaliella salina</name>
    <name type="common">Green alga</name>
    <name type="synonym">Protococcus salinus</name>
    <dbReference type="NCBI Taxonomy" id="3046"/>
    <lineage>
        <taxon>Eukaryota</taxon>
        <taxon>Viridiplantae</taxon>
        <taxon>Chlorophyta</taxon>
        <taxon>core chlorophytes</taxon>
        <taxon>Chlorophyceae</taxon>
        <taxon>CS clade</taxon>
        <taxon>Chlamydomonadales</taxon>
        <taxon>Dunaliellaceae</taxon>
        <taxon>Dunaliella</taxon>
    </lineage>
</organism>
<keyword evidence="2" id="KW-1185">Reference proteome</keyword>